<evidence type="ECO:0008006" key="2">
    <source>
        <dbReference type="Google" id="ProtNLM"/>
    </source>
</evidence>
<accession>A0A6J4MP42</accession>
<dbReference type="GO" id="GO:0006285">
    <property type="term" value="P:base-excision repair, AP site formation"/>
    <property type="evidence" value="ECO:0007669"/>
    <property type="project" value="TreeGrafter"/>
</dbReference>
<protein>
    <recommendedName>
        <fullName evidence="2">DNA-3-methyladenine glycosylase II</fullName>
    </recommendedName>
</protein>
<dbReference type="InterPro" id="IPR052054">
    <property type="entry name" value="Oxidative_DNA_repair_enzyme"/>
</dbReference>
<dbReference type="GO" id="GO:0034039">
    <property type="term" value="F:8-oxo-7,8-dihydroguanine DNA N-glycosylase activity"/>
    <property type="evidence" value="ECO:0007669"/>
    <property type="project" value="TreeGrafter"/>
</dbReference>
<dbReference type="PANTHER" id="PTHR10242">
    <property type="entry name" value="8-OXOGUANINE DNA GLYCOSYLASE"/>
    <property type="match status" value="1"/>
</dbReference>
<dbReference type="PANTHER" id="PTHR10242:SF4">
    <property type="entry name" value="OS07G0657600 PROTEIN"/>
    <property type="match status" value="1"/>
</dbReference>
<proteinExistence type="predicted"/>
<reference evidence="1" key="1">
    <citation type="submission" date="2020-02" db="EMBL/GenBank/DDBJ databases">
        <authorList>
            <person name="Meier V. D."/>
        </authorList>
    </citation>
    <scope>NUCLEOTIDE SEQUENCE</scope>
    <source>
        <strain evidence="1">AVDCRST_MAG16</strain>
    </source>
</reference>
<dbReference type="EMBL" id="CADCUE010000302">
    <property type="protein sequence ID" value="CAA9363334.1"/>
    <property type="molecule type" value="Genomic_DNA"/>
</dbReference>
<dbReference type="AlphaFoldDB" id="A0A6J4MP42"/>
<organism evidence="1">
    <name type="scientific">uncultured Frankineae bacterium</name>
    <dbReference type="NCBI Taxonomy" id="437475"/>
    <lineage>
        <taxon>Bacteria</taxon>
        <taxon>Bacillati</taxon>
        <taxon>Actinomycetota</taxon>
        <taxon>Actinomycetes</taxon>
        <taxon>Frankiales</taxon>
        <taxon>environmental samples</taxon>
    </lineage>
</organism>
<name>A0A6J4MP42_9ACTN</name>
<dbReference type="SUPFAM" id="SSF48150">
    <property type="entry name" value="DNA-glycosylase"/>
    <property type="match status" value="1"/>
</dbReference>
<dbReference type="Gene3D" id="1.10.340.30">
    <property type="entry name" value="Hypothetical protein, domain 2"/>
    <property type="match status" value="1"/>
</dbReference>
<dbReference type="InterPro" id="IPR011257">
    <property type="entry name" value="DNA_glycosylase"/>
</dbReference>
<sequence length="294" mass="30781">MGAQAAALLDAGGPVGDVPPPAPAVGRLRLEPPQPYALDAVARGHGGVGLAPSAYDGARLHRVLRLPDGPLPVVVHPDLRVTWSRPTAHADEVRRQLHTVLALEDDLTALHDACDRVPALRGARAAGAGRVLRAPTAFEDLVGALSATNASYAASRRRVAALVDGAFPVPEDVARLGEDGLRARGWGYRAPALLHLARAAADGGLAVERWRDRTVPDEEVLAGLRSLPGFGPFAAASALPLMGHRPRPVVLDGWLRRQGADPGAYAAMGRWAGTGIWLAVTARRWGGGSGGRDR</sequence>
<evidence type="ECO:0000313" key="1">
    <source>
        <dbReference type="EMBL" id="CAA9363334.1"/>
    </source>
</evidence>
<gene>
    <name evidence="1" type="ORF">AVDCRST_MAG16-3232</name>
</gene>